<accession>A0A3T0KKZ4</accession>
<name>A0A3T0KKZ4_9BACI</name>
<dbReference type="RefSeq" id="WP_127758834.1">
    <property type="nucleotide sequence ID" value="NZ_CP026095.1"/>
</dbReference>
<dbReference type="EMBL" id="CP026095">
    <property type="protein sequence ID" value="AZV41079.1"/>
    <property type="molecule type" value="Genomic_DNA"/>
</dbReference>
<organism evidence="1 2">
    <name type="scientific">Peribacillus asahii</name>
    <dbReference type="NCBI Taxonomy" id="228899"/>
    <lineage>
        <taxon>Bacteria</taxon>
        <taxon>Bacillati</taxon>
        <taxon>Bacillota</taxon>
        <taxon>Bacilli</taxon>
        <taxon>Bacillales</taxon>
        <taxon>Bacillaceae</taxon>
        <taxon>Peribacillus</taxon>
    </lineage>
</organism>
<reference evidence="1 2" key="1">
    <citation type="submission" date="2018-01" db="EMBL/GenBank/DDBJ databases">
        <title>Bacillus asahii Genome sequencing and assembly.</title>
        <authorList>
            <person name="Jiang H."/>
            <person name="Feng Y."/>
            <person name="Zhao F."/>
            <person name="Lin X."/>
        </authorList>
    </citation>
    <scope>NUCLEOTIDE SEQUENCE [LARGE SCALE GENOMIC DNA]</scope>
    <source>
        <strain evidence="1 2">OM18</strain>
    </source>
</reference>
<evidence type="ECO:0000313" key="1">
    <source>
        <dbReference type="EMBL" id="AZV41079.1"/>
    </source>
</evidence>
<proteinExistence type="predicted"/>
<gene>
    <name evidence="1" type="ORF">BAOM_0419</name>
</gene>
<evidence type="ECO:0000313" key="2">
    <source>
        <dbReference type="Proteomes" id="UP000283095"/>
    </source>
</evidence>
<dbReference type="AlphaFoldDB" id="A0A3T0KKZ4"/>
<protein>
    <submittedName>
        <fullName evidence="1">Uncharacterized protein</fullName>
    </submittedName>
</protein>
<sequence>MLNDSLNIKKEQINYEIYGEVNSLIDQCYEIIREYYETKYEELSTTLKTEGEKLKESIKEKEERNTLIN</sequence>
<dbReference type="KEGG" id="pasa:BAOM_0419"/>
<dbReference type="Proteomes" id="UP000283095">
    <property type="component" value="Chromosome"/>
</dbReference>